<evidence type="ECO:0000256" key="1">
    <source>
        <dbReference type="SAM" id="MobiDB-lite"/>
    </source>
</evidence>
<organism evidence="2">
    <name type="scientific">uncultured Solirubrobacteraceae bacterium</name>
    <dbReference type="NCBI Taxonomy" id="1162706"/>
    <lineage>
        <taxon>Bacteria</taxon>
        <taxon>Bacillati</taxon>
        <taxon>Actinomycetota</taxon>
        <taxon>Thermoleophilia</taxon>
        <taxon>Solirubrobacterales</taxon>
        <taxon>Solirubrobacteraceae</taxon>
        <taxon>environmental samples</taxon>
    </lineage>
</organism>
<proteinExistence type="predicted"/>
<accession>A0A6J4RG55</accession>
<feature type="compositionally biased region" description="Pro residues" evidence="1">
    <location>
        <begin position="131"/>
        <end position="140"/>
    </location>
</feature>
<feature type="compositionally biased region" description="Basic residues" evidence="1">
    <location>
        <begin position="204"/>
        <end position="215"/>
    </location>
</feature>
<evidence type="ECO:0000313" key="2">
    <source>
        <dbReference type="EMBL" id="CAA9471776.1"/>
    </source>
</evidence>
<reference evidence="2" key="1">
    <citation type="submission" date="2020-02" db="EMBL/GenBank/DDBJ databases">
        <authorList>
            <person name="Meier V. D."/>
        </authorList>
    </citation>
    <scope>NUCLEOTIDE SEQUENCE</scope>
    <source>
        <strain evidence="2">AVDCRST_MAG30</strain>
    </source>
</reference>
<feature type="compositionally biased region" description="Basic residues" evidence="1">
    <location>
        <begin position="185"/>
        <end position="194"/>
    </location>
</feature>
<dbReference type="AlphaFoldDB" id="A0A6J4RG55"/>
<feature type="region of interest" description="Disordered" evidence="1">
    <location>
        <begin position="1"/>
        <end position="247"/>
    </location>
</feature>
<protein>
    <submittedName>
        <fullName evidence="2">Uncharacterized protein</fullName>
    </submittedName>
</protein>
<feature type="compositionally biased region" description="Low complexity" evidence="1">
    <location>
        <begin position="50"/>
        <end position="63"/>
    </location>
</feature>
<feature type="non-terminal residue" evidence="2">
    <location>
        <position position="247"/>
    </location>
</feature>
<dbReference type="EMBL" id="CADCVS010000032">
    <property type="protein sequence ID" value="CAA9471776.1"/>
    <property type="molecule type" value="Genomic_DNA"/>
</dbReference>
<feature type="compositionally biased region" description="Low complexity" evidence="1">
    <location>
        <begin position="16"/>
        <end position="26"/>
    </location>
</feature>
<feature type="compositionally biased region" description="Low complexity" evidence="1">
    <location>
        <begin position="90"/>
        <end position="106"/>
    </location>
</feature>
<feature type="compositionally biased region" description="Basic and acidic residues" evidence="1">
    <location>
        <begin position="33"/>
        <end position="46"/>
    </location>
</feature>
<sequence length="247" mass="26567">GSLSPQTSRCSRHPRALAPAAPAVGRAPRRPHPAREPSRLRGDGRAVRVAPARLLPPHALLQGGRRGRAAGGLRGRLQRDARRRARDQRAAVALPHRAQPLAQPPAAHHRGRRRLDGRPPLRGRADHRGQGPPPRGVPPPHLRRPGPARDAAHRAPAARDRRALLRPDRRGDGDDGPLGEVAARPRARLARRGRGGAAALLRRGPARARRGRRGARAHERAGAPPPPHLRPLPGLPQAPAPEQQGAR</sequence>
<feature type="compositionally biased region" description="Basic and acidic residues" evidence="1">
    <location>
        <begin position="114"/>
        <end position="129"/>
    </location>
</feature>
<gene>
    <name evidence="2" type="ORF">AVDCRST_MAG30-164</name>
</gene>
<feature type="compositionally biased region" description="Basic and acidic residues" evidence="1">
    <location>
        <begin position="150"/>
        <end position="173"/>
    </location>
</feature>
<feature type="compositionally biased region" description="Pro residues" evidence="1">
    <location>
        <begin position="223"/>
        <end position="239"/>
    </location>
</feature>
<name>A0A6J4RG55_9ACTN</name>
<feature type="non-terminal residue" evidence="2">
    <location>
        <position position="1"/>
    </location>
</feature>